<accession>A0A1A8XKI0</accession>
<evidence type="ECO:0000313" key="2">
    <source>
        <dbReference type="EMBL" id="SBT05191.1"/>
    </source>
</evidence>
<evidence type="ECO:0000256" key="1">
    <source>
        <dbReference type="SAM" id="MobiDB-lite"/>
    </source>
</evidence>
<proteinExistence type="predicted"/>
<feature type="region of interest" description="Disordered" evidence="1">
    <location>
        <begin position="72"/>
        <end position="95"/>
    </location>
</feature>
<evidence type="ECO:0000313" key="3">
    <source>
        <dbReference type="Proteomes" id="UP000199600"/>
    </source>
</evidence>
<dbReference type="AlphaFoldDB" id="A0A1A8XKI0"/>
<gene>
    <name evidence="2" type="ORF">PROAA_1450009</name>
</gene>
<dbReference type="EMBL" id="FLQY01000052">
    <property type="protein sequence ID" value="SBT05191.1"/>
    <property type="molecule type" value="Genomic_DNA"/>
</dbReference>
<keyword evidence="3" id="KW-1185">Reference proteome</keyword>
<feature type="region of interest" description="Disordered" evidence="1">
    <location>
        <begin position="285"/>
        <end position="308"/>
    </location>
</feature>
<organism evidence="2 3">
    <name type="scientific">Candidatus Propionivibrio aalborgensis</name>
    <dbReference type="NCBI Taxonomy" id="1860101"/>
    <lineage>
        <taxon>Bacteria</taxon>
        <taxon>Pseudomonadati</taxon>
        <taxon>Pseudomonadota</taxon>
        <taxon>Betaproteobacteria</taxon>
        <taxon>Rhodocyclales</taxon>
        <taxon>Rhodocyclaceae</taxon>
        <taxon>Propionivibrio</taxon>
    </lineage>
</organism>
<sequence length="391" mass="40350">MTDTSRLRIVGRRVELDAELAQSLIARGITQLAVDSDQVRVCGEFTLPGGSVHIRCRELDGVEPVIDVSACTPPPPWSEAKAPNGTPRELDGQAGQDGVTGMHGGSIHIACQRIASPPRLLACGSPGGDSQGGGNGLKPTTPSANEGKFNKDKTGGTYGGKVLKKFGLSYFLSVAYGQKGHDGGKGGDGGPPGMPGRGGDGGRIEVTFGETSPAIDARVEPGMPGVSGAAGKGAGGGAAGPGGLHRLYRYEWLKKTFEVPMNSRRAEVAEARKAYKLSQRAAAGRAGAKGKDSTVQPKAKAGASGTARCQSTTPVDLAANFDADYLRKVTAWAEQALECTETESATTIARWALTLLDAGAAADEATTLRQALEQLLSRIEPSALEAEVLTS</sequence>
<feature type="region of interest" description="Disordered" evidence="1">
    <location>
        <begin position="181"/>
        <end position="202"/>
    </location>
</feature>
<dbReference type="RefSeq" id="WP_186410075.1">
    <property type="nucleotide sequence ID" value="NZ_FLQY01000052.1"/>
</dbReference>
<protein>
    <submittedName>
        <fullName evidence="2">Uncharacterized protein</fullName>
    </submittedName>
</protein>
<feature type="compositionally biased region" description="Gly residues" evidence="1">
    <location>
        <begin position="186"/>
        <end position="201"/>
    </location>
</feature>
<feature type="region of interest" description="Disordered" evidence="1">
    <location>
        <begin position="122"/>
        <end position="156"/>
    </location>
</feature>
<reference evidence="2 3" key="1">
    <citation type="submission" date="2016-06" db="EMBL/GenBank/DDBJ databases">
        <authorList>
            <person name="Kjaerup R.B."/>
            <person name="Dalgaard T.S."/>
            <person name="Juul-Madsen H.R."/>
        </authorList>
    </citation>
    <scope>NUCLEOTIDE SEQUENCE [LARGE SCALE GENOMIC DNA]</scope>
    <source>
        <strain evidence="2">2</strain>
    </source>
</reference>
<dbReference type="Proteomes" id="UP000199600">
    <property type="component" value="Unassembled WGS sequence"/>
</dbReference>
<feature type="compositionally biased region" description="Gly residues" evidence="1">
    <location>
        <begin position="125"/>
        <end position="136"/>
    </location>
</feature>
<name>A0A1A8XKI0_9RHOO</name>